<keyword evidence="1" id="KW-0812">Transmembrane</keyword>
<reference evidence="2" key="3">
    <citation type="submission" date="2012-09" db="EMBL/GenBank/DDBJ databases">
        <authorList>
            <consortium name="VectorBase"/>
        </authorList>
    </citation>
    <scope>NUCLEOTIDE SEQUENCE</scope>
    <source>
        <strain evidence="2">Liverpool</strain>
    </source>
</reference>
<dbReference type="Proteomes" id="UP000682892">
    <property type="component" value="Unassembled WGS sequence"/>
</dbReference>
<name>J9HSW5_AEDAE</name>
<feature type="transmembrane region" description="Helical" evidence="1">
    <location>
        <begin position="35"/>
        <end position="53"/>
    </location>
</feature>
<dbReference type="HOGENOM" id="CLU_2742094_0_0_1"/>
<dbReference type="PaxDb" id="7159-AAEL017551-PA"/>
<evidence type="ECO:0000313" key="3">
    <source>
        <dbReference type="Proteomes" id="UP000682892"/>
    </source>
</evidence>
<reference evidence="2" key="2">
    <citation type="journal article" date="2007" name="Science">
        <title>Genome sequence of Aedes aegypti, a major arbovirus vector.</title>
        <authorList>
            <person name="Nene V."/>
            <person name="Wortman J.R."/>
            <person name="Lawson D."/>
            <person name="Haas B."/>
            <person name="Kodira C."/>
            <person name="Tu Z.J."/>
            <person name="Loftus B."/>
            <person name="Xi Z."/>
            <person name="Megy K."/>
            <person name="Grabherr M."/>
            <person name="Ren Q."/>
            <person name="Zdobnov E.M."/>
            <person name="Lobo N.F."/>
            <person name="Campbell K.S."/>
            <person name="Brown S.E."/>
            <person name="Bonaldo M.F."/>
            <person name="Zhu J."/>
            <person name="Sinkins S.P."/>
            <person name="Hogenkamp D.G."/>
            <person name="Amedeo P."/>
            <person name="Arensburger P."/>
            <person name="Atkinson P.W."/>
            <person name="Bidwell S."/>
            <person name="Biedler J."/>
            <person name="Birney E."/>
            <person name="Bruggner R.V."/>
            <person name="Costas J."/>
            <person name="Coy M.R."/>
            <person name="Crabtree J."/>
            <person name="Crawford M."/>
            <person name="Debruyn B."/>
            <person name="Decaprio D."/>
            <person name="Eiglmeier K."/>
            <person name="Eisenstadt E."/>
            <person name="El-Dorry H."/>
            <person name="Gelbart W.M."/>
            <person name="Gomes S.L."/>
            <person name="Hammond M."/>
            <person name="Hannick L.I."/>
            <person name="Hogan J.R."/>
            <person name="Holmes M.H."/>
            <person name="Jaffe D."/>
            <person name="Johnston J.S."/>
            <person name="Kennedy R.C."/>
            <person name="Koo H."/>
            <person name="Kravitz S."/>
            <person name="Kriventseva E.V."/>
            <person name="Kulp D."/>
            <person name="Labutti K."/>
            <person name="Lee E."/>
            <person name="Li S."/>
            <person name="Lovin D.D."/>
            <person name="Mao C."/>
            <person name="Mauceli E."/>
            <person name="Menck C.F."/>
            <person name="Miller J.R."/>
            <person name="Montgomery P."/>
            <person name="Mori A."/>
            <person name="Nascimento A.L."/>
            <person name="Naveira H.F."/>
            <person name="Nusbaum C."/>
            <person name="O'leary S."/>
            <person name="Orvis J."/>
            <person name="Pertea M."/>
            <person name="Quesneville H."/>
            <person name="Reidenbach K.R."/>
            <person name="Rogers Y.H."/>
            <person name="Roth C.W."/>
            <person name="Schneider J.R."/>
            <person name="Schatz M."/>
            <person name="Shumway M."/>
            <person name="Stanke M."/>
            <person name="Stinson E.O."/>
            <person name="Tubio J.M."/>
            <person name="Vanzee J.P."/>
            <person name="Verjovski-Almeida S."/>
            <person name="Werner D."/>
            <person name="White O."/>
            <person name="Wyder S."/>
            <person name="Zeng Q."/>
            <person name="Zhao Q."/>
            <person name="Zhao Y."/>
            <person name="Hill C.A."/>
            <person name="Raikhel A.S."/>
            <person name="Soares M.B."/>
            <person name="Knudson D.L."/>
            <person name="Lee N.H."/>
            <person name="Galagan J."/>
            <person name="Salzberg S.L."/>
            <person name="Paulsen I.T."/>
            <person name="Dimopoulos G."/>
            <person name="Collins F.H."/>
            <person name="Birren B."/>
            <person name="Fraser-Liggett C.M."/>
            <person name="Severson D.W."/>
        </authorList>
    </citation>
    <scope>NUCLEOTIDE SEQUENCE [LARGE SCALE GENOMIC DNA]</scope>
    <source>
        <strain evidence="2">Liverpool</strain>
    </source>
</reference>
<evidence type="ECO:0000256" key="1">
    <source>
        <dbReference type="SAM" id="Phobius"/>
    </source>
</evidence>
<keyword evidence="1" id="KW-1133">Transmembrane helix</keyword>
<keyword evidence="1" id="KW-0472">Membrane</keyword>
<evidence type="ECO:0000313" key="2">
    <source>
        <dbReference type="EMBL" id="EJY57728.1"/>
    </source>
</evidence>
<sequence>MWFASIALIIICIFSCSITIVILTFHFLIIITFRYYHLIFCFVFFSSFDRPFFLYSTLQNPFSCGSNLAHS</sequence>
<dbReference type="EMBL" id="CH477483">
    <property type="protein sequence ID" value="EJY57728.1"/>
    <property type="molecule type" value="Genomic_DNA"/>
</dbReference>
<gene>
    <name evidence="2" type="ORF">AaeL_AAEL017551</name>
</gene>
<organism evidence="2 3">
    <name type="scientific">Aedes aegypti</name>
    <name type="common">Yellowfever mosquito</name>
    <name type="synonym">Culex aegypti</name>
    <dbReference type="NCBI Taxonomy" id="7159"/>
    <lineage>
        <taxon>Eukaryota</taxon>
        <taxon>Metazoa</taxon>
        <taxon>Ecdysozoa</taxon>
        <taxon>Arthropoda</taxon>
        <taxon>Hexapoda</taxon>
        <taxon>Insecta</taxon>
        <taxon>Pterygota</taxon>
        <taxon>Neoptera</taxon>
        <taxon>Endopterygota</taxon>
        <taxon>Diptera</taxon>
        <taxon>Nematocera</taxon>
        <taxon>Culicoidea</taxon>
        <taxon>Culicidae</taxon>
        <taxon>Culicinae</taxon>
        <taxon>Aedini</taxon>
        <taxon>Aedes</taxon>
        <taxon>Stegomyia</taxon>
    </lineage>
</organism>
<dbReference type="AlphaFoldDB" id="J9HSW5"/>
<protein>
    <submittedName>
        <fullName evidence="2">AAEL017551-PA</fullName>
    </submittedName>
</protein>
<accession>J9HSW5</accession>
<proteinExistence type="predicted"/>
<feature type="transmembrane region" description="Helical" evidence="1">
    <location>
        <begin position="6"/>
        <end position="28"/>
    </location>
</feature>
<reference evidence="2" key="1">
    <citation type="submission" date="2005-10" db="EMBL/GenBank/DDBJ databases">
        <authorList>
            <person name="Loftus B.J."/>
            <person name="Nene V.M."/>
            <person name="Hannick L.I."/>
            <person name="Bidwell S."/>
            <person name="Haas B."/>
            <person name="Amedeo P."/>
            <person name="Orvis J."/>
            <person name="Wortman J.R."/>
            <person name="White O.R."/>
            <person name="Salzberg S."/>
            <person name="Shumway M."/>
            <person name="Koo H."/>
            <person name="Zhao Y."/>
            <person name="Holmes M."/>
            <person name="Miller J."/>
            <person name="Schatz M."/>
            <person name="Pop M."/>
            <person name="Pai G."/>
            <person name="Utterback T."/>
            <person name="Rogers Y.-H."/>
            <person name="Kravitz S."/>
            <person name="Fraser C.M."/>
        </authorList>
    </citation>
    <scope>NUCLEOTIDE SEQUENCE</scope>
    <source>
        <strain evidence="2">Liverpool</strain>
    </source>
</reference>